<dbReference type="PANTHER" id="PTHR47577">
    <property type="entry name" value="THAP DOMAIN-CONTAINING PROTEIN 6"/>
    <property type="match status" value="1"/>
</dbReference>
<reference evidence="1" key="1">
    <citation type="journal article" date="2013" name="Genome Biol.">
        <title>Draft genome of the mountain pine beetle, Dendroctonus ponderosae Hopkins, a major forest pest.</title>
        <authorList>
            <person name="Keeling C.I."/>
            <person name="Yuen M.M."/>
            <person name="Liao N.Y."/>
            <person name="Docking T.R."/>
            <person name="Chan S.K."/>
            <person name="Taylor G.A."/>
            <person name="Palmquist D.L."/>
            <person name="Jackman S.D."/>
            <person name="Nguyen A."/>
            <person name="Li M."/>
            <person name="Henderson H."/>
            <person name="Janes J.K."/>
            <person name="Zhao Y."/>
            <person name="Pandoh P."/>
            <person name="Moore R."/>
            <person name="Sperling F.A."/>
            <person name="Huber D.P."/>
            <person name="Birol I."/>
            <person name="Jones S.J."/>
            <person name="Bohlmann J."/>
        </authorList>
    </citation>
    <scope>NUCLEOTIDE SEQUENCE</scope>
</reference>
<dbReference type="InterPro" id="IPR021896">
    <property type="entry name" value="THAP9-like_HTH"/>
</dbReference>
<dbReference type="PANTHER" id="PTHR47577:SF2">
    <property type="entry name" value="THAP DOMAIN CONTAINING 9"/>
    <property type="match status" value="1"/>
</dbReference>
<dbReference type="InterPro" id="IPR048365">
    <property type="entry name" value="TNP-like_RNaseH_N"/>
</dbReference>
<dbReference type="Pfam" id="PF12017">
    <property type="entry name" value="Tnp_P_element"/>
    <property type="match status" value="1"/>
</dbReference>
<dbReference type="Pfam" id="PF21787">
    <property type="entry name" value="TNP-like_RNaseH_N"/>
    <property type="match status" value="1"/>
</dbReference>
<feature type="non-terminal residue" evidence="1">
    <location>
        <position position="1"/>
    </location>
</feature>
<evidence type="ECO:0000313" key="1">
    <source>
        <dbReference type="EMBL" id="ENN78522.1"/>
    </source>
</evidence>
<organism evidence="1">
    <name type="scientific">Dendroctonus ponderosae</name>
    <name type="common">Mountain pine beetle</name>
    <dbReference type="NCBI Taxonomy" id="77166"/>
    <lineage>
        <taxon>Eukaryota</taxon>
        <taxon>Metazoa</taxon>
        <taxon>Ecdysozoa</taxon>
        <taxon>Arthropoda</taxon>
        <taxon>Hexapoda</taxon>
        <taxon>Insecta</taxon>
        <taxon>Pterygota</taxon>
        <taxon>Neoptera</taxon>
        <taxon>Endopterygota</taxon>
        <taxon>Coleoptera</taxon>
        <taxon>Polyphaga</taxon>
        <taxon>Cucujiformia</taxon>
        <taxon>Curculionidae</taxon>
        <taxon>Scolytinae</taxon>
        <taxon>Dendroctonus</taxon>
    </lineage>
</organism>
<dbReference type="InterPro" id="IPR048366">
    <property type="entry name" value="TNP-like_GBD"/>
</dbReference>
<name>N6UIQ6_DENPD</name>
<dbReference type="OMA" id="CASNIAM"/>
<protein>
    <submittedName>
        <fullName evidence="1">Uncharacterized protein</fullName>
    </submittedName>
</protein>
<dbReference type="Pfam" id="PF21788">
    <property type="entry name" value="TNP-like_GBD"/>
    <property type="match status" value="1"/>
</dbReference>
<gene>
    <name evidence="1" type="ORF">YQE_05015</name>
</gene>
<proteinExistence type="predicted"/>
<dbReference type="EMBL" id="KB740879">
    <property type="protein sequence ID" value="ENN78522.1"/>
    <property type="molecule type" value="Genomic_DNA"/>
</dbReference>
<sequence length="544" mass="62220">TAKKGTCAKYTPELRSFALTLNFYLSSAYQDVRRIFGIKSLPHPRIISKWYRCIDGSPGYSLQALNAINKKVQLKEQKSKKFVAGLIFDEMSITGSRHVGYINFGTGLQESDILLKAINVLVFMVVGYNCRWKVPVAYFLINSLSGEEKAKLVKDCLQHCGTTGISIKSLTFDGCASNIAMCHLMGANLHFRNIKPYFLISRNALGDWGHLQHGEVKIIKWALFGKLVKLQNESGLHCATRIRSRHIQYSKEKMKLKLAVQIFSLSVADALEYCDKDLLIPAFQESEGTVEFCKNINNIFDLLNTRNAFGKRSYKRPLFKRSENFCKKYVVHFVNYLSSLKGPNGENMLYRSRVETFVPIRHSGNCLAQDNTSILNITVNYKKHTLDSLEENVDISEEIDNDSFISNLDNITNCIYLNDVTQYIAGFVSRKLVRNINCNGCSKDLFVCLVAESITRKHQTLQLLTQLNIEQLFTSLTEHCLEQDHLDGDILQLMRLILKYYFTIRINHVNAPNNKISKRIRQKLTKVIIFKHESFVFLILHPIL</sequence>
<dbReference type="AlphaFoldDB" id="N6UIQ6"/>
<dbReference type="HOGENOM" id="CLU_006886_3_0_1"/>
<accession>N6UIQ6</accession>